<comment type="caution">
    <text evidence="1">The sequence shown here is derived from an EMBL/GenBank/DDBJ whole genome shotgun (WGS) entry which is preliminary data.</text>
</comment>
<organism evidence="1 2">
    <name type="scientific">Teratosphaeria destructans</name>
    <dbReference type="NCBI Taxonomy" id="418781"/>
    <lineage>
        <taxon>Eukaryota</taxon>
        <taxon>Fungi</taxon>
        <taxon>Dikarya</taxon>
        <taxon>Ascomycota</taxon>
        <taxon>Pezizomycotina</taxon>
        <taxon>Dothideomycetes</taxon>
        <taxon>Dothideomycetidae</taxon>
        <taxon>Mycosphaerellales</taxon>
        <taxon>Teratosphaeriaceae</taxon>
        <taxon>Teratosphaeria</taxon>
    </lineage>
</organism>
<protein>
    <submittedName>
        <fullName evidence="1">Uncharacterized protein</fullName>
    </submittedName>
</protein>
<accession>A0A9W7SLX7</accession>
<reference evidence="1 2" key="2">
    <citation type="journal article" date="2021" name="Curr. Genet.">
        <title>Genetic response to nitrogen starvation in the aggressive Eucalyptus foliar pathogen Teratosphaeria destructans.</title>
        <authorList>
            <person name="Havenga M."/>
            <person name="Wingfield B.D."/>
            <person name="Wingfield M.J."/>
            <person name="Dreyer L.L."/>
            <person name="Roets F."/>
            <person name="Aylward J."/>
        </authorList>
    </citation>
    <scope>NUCLEOTIDE SEQUENCE [LARGE SCALE GENOMIC DNA]</scope>
    <source>
        <strain evidence="1">CMW44962</strain>
    </source>
</reference>
<dbReference type="EMBL" id="RIBY02002200">
    <property type="protein sequence ID" value="KAH9822931.1"/>
    <property type="molecule type" value="Genomic_DNA"/>
</dbReference>
<dbReference type="AlphaFoldDB" id="A0A9W7SLX7"/>
<keyword evidence="2" id="KW-1185">Reference proteome</keyword>
<dbReference type="Proteomes" id="UP001138500">
    <property type="component" value="Unassembled WGS sequence"/>
</dbReference>
<gene>
    <name evidence="1" type="ORF">Tdes44962_MAKER00759</name>
</gene>
<evidence type="ECO:0000313" key="2">
    <source>
        <dbReference type="Proteomes" id="UP001138500"/>
    </source>
</evidence>
<name>A0A9W7SLX7_9PEZI</name>
<proteinExistence type="predicted"/>
<sequence>MWAKEDEGKIDLASIDTWKLHDILRYVHSYLANLRIVEQGLRFVNAEHRWFSSEIEHGQAYQDSPWYGTVCDAITAQEFQIGVIIIWTHEVIKRTQILIDIVRVSTLFCRRHGWSKS</sequence>
<reference evidence="1 2" key="1">
    <citation type="journal article" date="2018" name="IMA Fungus">
        <title>IMA Genome-F 10: Nine draft genome sequences of Claviceps purpurea s.lat., including C. arundinis, C. humidiphila, and C. cf. spartinae, pseudomolecules for the pitch canker pathogen Fusarium circinatum, draft genome of Davidsoniella eucalypti, Grosmannia galeiformis, Quambalaria eucalypti, and Teratosphaeria destructans.</title>
        <authorList>
            <person name="Wingfield B.D."/>
            <person name="Liu M."/>
            <person name="Nguyen H.D."/>
            <person name="Lane F.A."/>
            <person name="Morgan S.W."/>
            <person name="De Vos L."/>
            <person name="Wilken P.M."/>
            <person name="Duong T.A."/>
            <person name="Aylward J."/>
            <person name="Coetzee M.P."/>
            <person name="Dadej K."/>
            <person name="De Beer Z.W."/>
            <person name="Findlay W."/>
            <person name="Havenga M."/>
            <person name="Kolarik M."/>
            <person name="Menzies J.G."/>
            <person name="Naidoo K."/>
            <person name="Pochopski O."/>
            <person name="Shoukouhi P."/>
            <person name="Santana Q.C."/>
            <person name="Seifert K.A."/>
            <person name="Soal N."/>
            <person name="Steenkamp E.T."/>
            <person name="Tatham C.T."/>
            <person name="van der Nest M.A."/>
            <person name="Wingfield M.J."/>
        </authorList>
    </citation>
    <scope>NUCLEOTIDE SEQUENCE [LARGE SCALE GENOMIC DNA]</scope>
    <source>
        <strain evidence="1">CMW44962</strain>
    </source>
</reference>
<evidence type="ECO:0000313" key="1">
    <source>
        <dbReference type="EMBL" id="KAH9822931.1"/>
    </source>
</evidence>